<name>A0A5B8VRE7_9BACT</name>
<dbReference type="Gene3D" id="3.40.50.1820">
    <property type="entry name" value="alpha/beta hydrolase"/>
    <property type="match status" value="1"/>
</dbReference>
<organism evidence="3 4">
    <name type="scientific">Arachidicoccus ginsenosidivorans</name>
    <dbReference type="NCBI Taxonomy" id="496057"/>
    <lineage>
        <taxon>Bacteria</taxon>
        <taxon>Pseudomonadati</taxon>
        <taxon>Bacteroidota</taxon>
        <taxon>Chitinophagia</taxon>
        <taxon>Chitinophagales</taxon>
        <taxon>Chitinophagaceae</taxon>
        <taxon>Arachidicoccus</taxon>
    </lineage>
</organism>
<dbReference type="InterPro" id="IPR000073">
    <property type="entry name" value="AB_hydrolase_1"/>
</dbReference>
<dbReference type="SUPFAM" id="SSF53474">
    <property type="entry name" value="alpha/beta-Hydrolases"/>
    <property type="match status" value="1"/>
</dbReference>
<accession>A0A5B8VRE7</accession>
<gene>
    <name evidence="3" type="ORF">FSB73_02500</name>
</gene>
<evidence type="ECO:0000313" key="4">
    <source>
        <dbReference type="Proteomes" id="UP000321291"/>
    </source>
</evidence>
<sequence>MLSSKSNAQRAHSTEKIQSRQVAQLNHNTTIKNIVLVHGAFADGSSWNKTIAILQTHGYHVIAVQNPLTSLEDDVAATRRAIALMNGPVLLVGHSYGGVVISVAGNDPKVAALVYVCALIPNDNESVVDITKKDPNAPGSAEIKPDTSGFLSLTYKGIHSFFAQDLSASQRDILYATQTPWAAVATTAKVKNAAWKSKPSWCIIGLNDHMVTPHLARAEAKMLHAKSIELKTSHVPMLSQPKQVADFIMEASEQ</sequence>
<dbReference type="EMBL" id="CP042434">
    <property type="protein sequence ID" value="QEC74167.1"/>
    <property type="molecule type" value="Genomic_DNA"/>
</dbReference>
<dbReference type="OrthoDB" id="9112061at2"/>
<dbReference type="Pfam" id="PF12697">
    <property type="entry name" value="Abhydrolase_6"/>
    <property type="match status" value="1"/>
</dbReference>
<dbReference type="PANTHER" id="PTHR37017">
    <property type="entry name" value="AB HYDROLASE-1 DOMAIN-CONTAINING PROTEIN-RELATED"/>
    <property type="match status" value="1"/>
</dbReference>
<dbReference type="AlphaFoldDB" id="A0A5B8VRE7"/>
<protein>
    <submittedName>
        <fullName evidence="3">Alpha/beta hydrolase</fullName>
    </submittedName>
</protein>
<dbReference type="InterPro" id="IPR029058">
    <property type="entry name" value="AB_hydrolase_fold"/>
</dbReference>
<feature type="domain" description="AB hydrolase-1" evidence="2">
    <location>
        <begin position="34"/>
        <end position="246"/>
    </location>
</feature>
<dbReference type="GO" id="GO:0016787">
    <property type="term" value="F:hydrolase activity"/>
    <property type="evidence" value="ECO:0007669"/>
    <property type="project" value="UniProtKB-KW"/>
</dbReference>
<dbReference type="KEGG" id="agi:FSB73_02500"/>
<reference evidence="3 4" key="1">
    <citation type="journal article" date="2017" name="Int. J. Syst. Evol. Microbiol.">
        <title>Arachidicoccus ginsenosidivorans sp. nov., with ginsenoside-converting activity isolated from ginseng cultivating soil.</title>
        <authorList>
            <person name="Siddiqi M.Z."/>
            <person name="Aslam Z."/>
            <person name="Im W.T."/>
        </authorList>
    </citation>
    <scope>NUCLEOTIDE SEQUENCE [LARGE SCALE GENOMIC DNA]</scope>
    <source>
        <strain evidence="3 4">Gsoil 809</strain>
    </source>
</reference>
<keyword evidence="4" id="KW-1185">Reference proteome</keyword>
<evidence type="ECO:0000259" key="2">
    <source>
        <dbReference type="Pfam" id="PF12697"/>
    </source>
</evidence>
<keyword evidence="3" id="KW-0378">Hydrolase</keyword>
<evidence type="ECO:0000313" key="3">
    <source>
        <dbReference type="EMBL" id="QEC74167.1"/>
    </source>
</evidence>
<feature type="region of interest" description="Disordered" evidence="1">
    <location>
        <begin position="1"/>
        <end position="20"/>
    </location>
</feature>
<dbReference type="Proteomes" id="UP000321291">
    <property type="component" value="Chromosome"/>
</dbReference>
<evidence type="ECO:0000256" key="1">
    <source>
        <dbReference type="SAM" id="MobiDB-lite"/>
    </source>
</evidence>
<feature type="compositionally biased region" description="Polar residues" evidence="1">
    <location>
        <begin position="1"/>
        <end position="11"/>
    </location>
</feature>
<dbReference type="PANTHER" id="PTHR37017:SF11">
    <property type="entry name" value="ESTERASE_LIPASE_THIOESTERASE DOMAIN-CONTAINING PROTEIN"/>
    <property type="match status" value="1"/>
</dbReference>
<proteinExistence type="predicted"/>
<dbReference type="InterPro" id="IPR052897">
    <property type="entry name" value="Sec-Metab_Biosynth_Hydrolase"/>
</dbReference>